<accession>A0AAQ3UFJ1</accession>
<organism evidence="1 2">
    <name type="scientific">Paspalum notatum var. saurae</name>
    <dbReference type="NCBI Taxonomy" id="547442"/>
    <lineage>
        <taxon>Eukaryota</taxon>
        <taxon>Viridiplantae</taxon>
        <taxon>Streptophyta</taxon>
        <taxon>Embryophyta</taxon>
        <taxon>Tracheophyta</taxon>
        <taxon>Spermatophyta</taxon>
        <taxon>Magnoliopsida</taxon>
        <taxon>Liliopsida</taxon>
        <taxon>Poales</taxon>
        <taxon>Poaceae</taxon>
        <taxon>PACMAD clade</taxon>
        <taxon>Panicoideae</taxon>
        <taxon>Andropogonodae</taxon>
        <taxon>Paspaleae</taxon>
        <taxon>Paspalinae</taxon>
        <taxon>Paspalum</taxon>
    </lineage>
</organism>
<evidence type="ECO:0000313" key="1">
    <source>
        <dbReference type="EMBL" id="WVZ89042.1"/>
    </source>
</evidence>
<sequence>MAYGGSRDSGVNNSSVGNLLFLSQSWIRFTRFMALVGLIAVRMASSRVGIASGAAASIAFHIFNLHMTESNQ</sequence>
<name>A0AAQ3UFJ1_PASNO</name>
<keyword evidence="2" id="KW-1185">Reference proteome</keyword>
<reference evidence="1 2" key="1">
    <citation type="submission" date="2024-02" db="EMBL/GenBank/DDBJ databases">
        <title>High-quality chromosome-scale genome assembly of Pensacola bahiagrass (Paspalum notatum Flugge var. saurae).</title>
        <authorList>
            <person name="Vega J.M."/>
            <person name="Podio M."/>
            <person name="Orjuela J."/>
            <person name="Siena L.A."/>
            <person name="Pessino S.C."/>
            <person name="Combes M.C."/>
            <person name="Mariac C."/>
            <person name="Albertini E."/>
            <person name="Pupilli F."/>
            <person name="Ortiz J.P.A."/>
            <person name="Leblanc O."/>
        </authorList>
    </citation>
    <scope>NUCLEOTIDE SEQUENCE [LARGE SCALE GENOMIC DNA]</scope>
    <source>
        <strain evidence="1">R1</strain>
        <tissue evidence="1">Leaf</tissue>
    </source>
</reference>
<dbReference type="Proteomes" id="UP001341281">
    <property type="component" value="Chromosome 08"/>
</dbReference>
<gene>
    <name evidence="1" type="ORF">U9M48_035501</name>
</gene>
<proteinExistence type="predicted"/>
<evidence type="ECO:0000313" key="2">
    <source>
        <dbReference type="Proteomes" id="UP001341281"/>
    </source>
</evidence>
<protein>
    <submittedName>
        <fullName evidence="1">Uncharacterized protein</fullName>
    </submittedName>
</protein>
<dbReference type="EMBL" id="CP144752">
    <property type="protein sequence ID" value="WVZ89042.1"/>
    <property type="molecule type" value="Genomic_DNA"/>
</dbReference>
<dbReference type="AlphaFoldDB" id="A0AAQ3UFJ1"/>